<dbReference type="Proteomes" id="UP000225553">
    <property type="component" value="Segment"/>
</dbReference>
<gene>
    <name evidence="1" type="ORF">RISINGSUN_215</name>
</gene>
<dbReference type="OrthoDB" id="39790at10239"/>
<protein>
    <submittedName>
        <fullName evidence="1">Uncharacterized protein</fullName>
    </submittedName>
</protein>
<organism evidence="1 2">
    <name type="scientific">Erwinia phage vB_EamM_RisingSun</name>
    <dbReference type="NCBI Taxonomy" id="2026080"/>
    <lineage>
        <taxon>Viruses</taxon>
        <taxon>Duplodnaviria</taxon>
        <taxon>Heunggongvirae</taxon>
        <taxon>Uroviricota</taxon>
        <taxon>Caudoviricetes</taxon>
        <taxon>Chimalliviridae</taxon>
        <taxon>Risingsunvirus</taxon>
        <taxon>Risingsunvirus risingsun</taxon>
    </lineage>
</organism>
<name>A0A223LHK7_9CAUD</name>
<evidence type="ECO:0000313" key="1">
    <source>
        <dbReference type="EMBL" id="ASU03455.1"/>
    </source>
</evidence>
<accession>A0A223LHK7</accession>
<keyword evidence="2" id="KW-1185">Reference proteome</keyword>
<dbReference type="EMBL" id="MF459646">
    <property type="protein sequence ID" value="ASU03455.1"/>
    <property type="molecule type" value="Genomic_DNA"/>
</dbReference>
<evidence type="ECO:0000313" key="2">
    <source>
        <dbReference type="Proteomes" id="UP000225553"/>
    </source>
</evidence>
<proteinExistence type="predicted"/>
<sequence length="163" mass="18920">MFKIIEELMNRFIEFILQYVKGESAEERLTSALRTSIYTTTALFWLLVSLLVSSVLMKIEIANLQAGIQRINVLFDSSAQNSPFSEFIKLNNSLVQRLELSTQEKEFLIRENVKLTNINEGLHTDVQHYQDENKTLTIELGICREGDRLDPAEHRYSKRSKNH</sequence>
<reference evidence="2" key="1">
    <citation type="submission" date="2017-07" db="EMBL/GenBank/DDBJ databases">
        <authorList>
            <person name="Putnam M.J."/>
            <person name="Sharma R."/>
            <person name="Kruger J.L."/>
            <person name="Berg J.A."/>
            <person name="Payne A.M."/>
            <person name="Fajardo C.P."/>
            <person name="Breakwell D.P."/>
            <person name="Hope S."/>
            <person name="Grose J.H."/>
        </authorList>
    </citation>
    <scope>NUCLEOTIDE SEQUENCE [LARGE SCALE GENOMIC DNA]</scope>
</reference>